<comment type="caution">
    <text evidence="1">The sequence shown here is derived from an EMBL/GenBank/DDBJ whole genome shotgun (WGS) entry which is preliminary data.</text>
</comment>
<evidence type="ECO:0000313" key="2">
    <source>
        <dbReference type="Proteomes" id="UP000811844"/>
    </source>
</evidence>
<accession>A0ABS5HZ65</accession>
<evidence type="ECO:0000313" key="1">
    <source>
        <dbReference type="EMBL" id="MBR9727061.1"/>
    </source>
</evidence>
<keyword evidence="2" id="KW-1185">Reference proteome</keyword>
<reference evidence="1 2" key="1">
    <citation type="submission" date="2020-02" db="EMBL/GenBank/DDBJ databases">
        <title>Shewanella WXL01 sp. nov., a marine bacterium isolated from green algae in Luhuitou Fringing Reef (Northern South China Sea).</title>
        <authorList>
            <person name="Wang X."/>
        </authorList>
    </citation>
    <scope>NUCLEOTIDE SEQUENCE [LARGE SCALE GENOMIC DNA]</scope>
    <source>
        <strain evidence="1 2">MCCC 1A01895</strain>
    </source>
</reference>
<dbReference type="EMBL" id="JAAIKR010000002">
    <property type="protein sequence ID" value="MBR9727061.1"/>
    <property type="molecule type" value="Genomic_DNA"/>
</dbReference>
<dbReference type="Proteomes" id="UP000811844">
    <property type="component" value="Unassembled WGS sequence"/>
</dbReference>
<organism evidence="1 2">
    <name type="scientific">Shewanella intestini</name>
    <dbReference type="NCBI Taxonomy" id="2017544"/>
    <lineage>
        <taxon>Bacteria</taxon>
        <taxon>Pseudomonadati</taxon>
        <taxon>Pseudomonadota</taxon>
        <taxon>Gammaproteobacteria</taxon>
        <taxon>Alteromonadales</taxon>
        <taxon>Shewanellaceae</taxon>
        <taxon>Shewanella</taxon>
    </lineage>
</organism>
<sequence length="215" mass="24673">MIHAVDVPFDKRHQCWFCEEPSAHALEYYRLSHTPHPSISVPACKECMRLANKHLLTSIWDCRAAVKQQLMYRYQKDLAIGINWTEQELKESEFDCKVFGGFKKSAWMMYNIAKDRINAQGWELSVDGQPISTDGDTRSLQIFEFDGLEFVSLTHAIAHYAQTLSLSAPFLQQLVTTMGKNAFGKAVKIARLHIGITHEHQQKIINNLIEDQDHL</sequence>
<evidence type="ECO:0008006" key="3">
    <source>
        <dbReference type="Google" id="ProtNLM"/>
    </source>
</evidence>
<protein>
    <recommendedName>
        <fullName evidence="3">HNH endonuclease</fullName>
    </recommendedName>
</protein>
<name>A0ABS5HZ65_9GAMM</name>
<dbReference type="RefSeq" id="WP_153663157.1">
    <property type="nucleotide sequence ID" value="NZ_JAAIKR010000002.1"/>
</dbReference>
<proteinExistence type="predicted"/>
<gene>
    <name evidence="1" type="ORF">G3R48_03505</name>
</gene>